<evidence type="ECO:0000313" key="1">
    <source>
        <dbReference type="EMBL" id="NYS62543.1"/>
    </source>
</evidence>
<dbReference type="AlphaFoldDB" id="A0A7Z0RWD8"/>
<proteinExistence type="predicted"/>
<accession>A0A7Z0RWD8</accession>
<evidence type="ECO:0000313" key="2">
    <source>
        <dbReference type="Proteomes" id="UP000586119"/>
    </source>
</evidence>
<name>A0A7Z0RWD8_9GAMM</name>
<gene>
    <name evidence="1" type="ORF">HZS81_17460</name>
</gene>
<organism evidence="1 2">
    <name type="scientific">Vreelandella salicampi</name>
    <dbReference type="NCBI Taxonomy" id="1449798"/>
    <lineage>
        <taxon>Bacteria</taxon>
        <taxon>Pseudomonadati</taxon>
        <taxon>Pseudomonadota</taxon>
        <taxon>Gammaproteobacteria</taxon>
        <taxon>Oceanospirillales</taxon>
        <taxon>Halomonadaceae</taxon>
        <taxon>Vreelandella</taxon>
    </lineage>
</organism>
<sequence>MKLREQVLKVAATFTVKARQIRVRLGVAANKWWPRLLDDYSHFPADMTWVASAA</sequence>
<keyword evidence="2" id="KW-1185">Reference proteome</keyword>
<reference evidence="1 2" key="1">
    <citation type="journal article" date="2015" name="Int. J. Syst. Evol. Microbiol.">
        <title>Halomonas salicampi sp. nov., a halotolerant and alkalitolerant bacterium isolated from a saltern soil.</title>
        <authorList>
            <person name="Lee J.C."/>
            <person name="Kim Y.S."/>
            <person name="Yun B.S."/>
            <person name="Whang K.S."/>
        </authorList>
    </citation>
    <scope>NUCLEOTIDE SEQUENCE [LARGE SCALE GENOMIC DNA]</scope>
    <source>
        <strain evidence="1 2">BH103</strain>
    </source>
</reference>
<dbReference type="Proteomes" id="UP000586119">
    <property type="component" value="Unassembled WGS sequence"/>
</dbReference>
<protein>
    <submittedName>
        <fullName evidence="1">Uncharacterized protein</fullName>
    </submittedName>
</protein>
<comment type="caution">
    <text evidence="1">The sequence shown here is derived from an EMBL/GenBank/DDBJ whole genome shotgun (WGS) entry which is preliminary data.</text>
</comment>
<dbReference type="EMBL" id="JACCDF010000023">
    <property type="protein sequence ID" value="NYS62543.1"/>
    <property type="molecule type" value="Genomic_DNA"/>
</dbReference>